<dbReference type="Gene3D" id="3.40.50.150">
    <property type="entry name" value="Vaccinia Virus protein VP39"/>
    <property type="match status" value="1"/>
</dbReference>
<sequence length="211" mass="24578">MGSFDRQKHWENIYQSKRLEEVSWYQPTPKTSLSFLKQFNIPKHTKIIDVGGGDSLLVDHLIDLGYLNITVLDISESALKRARQRLGNRANKVKWLVADAETFVATEQYDFWHDRAAFHFLTEEQEIETYLENAQRSIKSEGILMLGTFSEEGPQKCSGIKIKQYSESTMTALLQRFFEKLKCKSVNHKTPFETIQQFTFCSFRKLQIDLI</sequence>
<dbReference type="PANTHER" id="PTHR12843">
    <property type="entry name" value="PROTEIN-LYSINE N-METHYLTRANSFERASE METTL10"/>
    <property type="match status" value="1"/>
</dbReference>
<keyword evidence="3" id="KW-1185">Reference proteome</keyword>
<organism evidence="2 3">
    <name type="scientific">Echinicola rosea</name>
    <dbReference type="NCBI Taxonomy" id="1807691"/>
    <lineage>
        <taxon>Bacteria</taxon>
        <taxon>Pseudomonadati</taxon>
        <taxon>Bacteroidota</taxon>
        <taxon>Cytophagia</taxon>
        <taxon>Cytophagales</taxon>
        <taxon>Cyclobacteriaceae</taxon>
        <taxon>Echinicola</taxon>
    </lineage>
</organism>
<dbReference type="RefSeq" id="WP_137404440.1">
    <property type="nucleotide sequence ID" value="NZ_BMIU01000004.1"/>
</dbReference>
<protein>
    <recommendedName>
        <fullName evidence="1">Methyltransferase domain-containing protein</fullName>
    </recommendedName>
</protein>
<dbReference type="Proteomes" id="UP000647339">
    <property type="component" value="Unassembled WGS sequence"/>
</dbReference>
<reference evidence="3" key="1">
    <citation type="journal article" date="2019" name="Int. J. Syst. Evol. Microbiol.">
        <title>The Global Catalogue of Microorganisms (GCM) 10K type strain sequencing project: providing services to taxonomists for standard genome sequencing and annotation.</title>
        <authorList>
            <consortium name="The Broad Institute Genomics Platform"/>
            <consortium name="The Broad Institute Genome Sequencing Center for Infectious Disease"/>
            <person name="Wu L."/>
            <person name="Ma J."/>
        </authorList>
    </citation>
    <scope>NUCLEOTIDE SEQUENCE [LARGE SCALE GENOMIC DNA]</scope>
    <source>
        <strain evidence="3">CGMCC 1.15407</strain>
    </source>
</reference>
<dbReference type="Pfam" id="PF13649">
    <property type="entry name" value="Methyltransf_25"/>
    <property type="match status" value="1"/>
</dbReference>
<feature type="domain" description="Methyltransferase" evidence="1">
    <location>
        <begin position="47"/>
        <end position="142"/>
    </location>
</feature>
<evidence type="ECO:0000313" key="3">
    <source>
        <dbReference type="Proteomes" id="UP000647339"/>
    </source>
</evidence>
<dbReference type="CDD" id="cd02440">
    <property type="entry name" value="AdoMet_MTases"/>
    <property type="match status" value="1"/>
</dbReference>
<name>A0ABQ1USB9_9BACT</name>
<evidence type="ECO:0000313" key="2">
    <source>
        <dbReference type="EMBL" id="GGF25536.1"/>
    </source>
</evidence>
<accession>A0ABQ1USB9</accession>
<evidence type="ECO:0000259" key="1">
    <source>
        <dbReference type="Pfam" id="PF13649"/>
    </source>
</evidence>
<comment type="caution">
    <text evidence="2">The sequence shown here is derived from an EMBL/GenBank/DDBJ whole genome shotgun (WGS) entry which is preliminary data.</text>
</comment>
<gene>
    <name evidence="2" type="ORF">GCM10011339_12040</name>
</gene>
<dbReference type="SUPFAM" id="SSF53335">
    <property type="entry name" value="S-adenosyl-L-methionine-dependent methyltransferases"/>
    <property type="match status" value="1"/>
</dbReference>
<dbReference type="EMBL" id="BMIU01000004">
    <property type="protein sequence ID" value="GGF25536.1"/>
    <property type="molecule type" value="Genomic_DNA"/>
</dbReference>
<dbReference type="PANTHER" id="PTHR12843:SF5">
    <property type="entry name" value="EEF1A LYSINE METHYLTRANSFERASE 2"/>
    <property type="match status" value="1"/>
</dbReference>
<dbReference type="InterPro" id="IPR029063">
    <property type="entry name" value="SAM-dependent_MTases_sf"/>
</dbReference>
<dbReference type="InterPro" id="IPR041698">
    <property type="entry name" value="Methyltransf_25"/>
</dbReference>
<proteinExistence type="predicted"/>